<name>A0AAD5KH94_9CRUS</name>
<dbReference type="Proteomes" id="UP000820818">
    <property type="component" value="Linkage Group LG10"/>
</dbReference>
<protein>
    <submittedName>
        <fullName evidence="1">Uncharacterized protein</fullName>
    </submittedName>
</protein>
<evidence type="ECO:0000313" key="2">
    <source>
        <dbReference type="Proteomes" id="UP000820818"/>
    </source>
</evidence>
<proteinExistence type="predicted"/>
<reference evidence="1 2" key="1">
    <citation type="submission" date="2022-05" db="EMBL/GenBank/DDBJ databases">
        <title>A multi-omics perspective on studying reproductive biology in Daphnia sinensis.</title>
        <authorList>
            <person name="Jia J."/>
        </authorList>
    </citation>
    <scope>NUCLEOTIDE SEQUENCE [LARGE SCALE GENOMIC DNA]</scope>
    <source>
        <strain evidence="1 2">WSL</strain>
    </source>
</reference>
<accession>A0AAD5KH94</accession>
<evidence type="ECO:0000313" key="1">
    <source>
        <dbReference type="EMBL" id="KAI9552252.1"/>
    </source>
</evidence>
<keyword evidence="2" id="KW-1185">Reference proteome</keyword>
<gene>
    <name evidence="1" type="ORF">GHT06_022614</name>
</gene>
<comment type="caution">
    <text evidence="1">The sequence shown here is derived from an EMBL/GenBank/DDBJ whole genome shotgun (WGS) entry which is preliminary data.</text>
</comment>
<sequence>MGDIELLVFKDLVYYLKIALCGLIDAFSFHLVEMVVPNGWNEVSEVPTNDNIHGSSALVPSSTSTGINWGMGEDADFRRDA</sequence>
<dbReference type="EMBL" id="WJBH02000010">
    <property type="protein sequence ID" value="KAI9552252.1"/>
    <property type="molecule type" value="Genomic_DNA"/>
</dbReference>
<dbReference type="AlphaFoldDB" id="A0AAD5KH94"/>
<organism evidence="1 2">
    <name type="scientific">Daphnia sinensis</name>
    <dbReference type="NCBI Taxonomy" id="1820382"/>
    <lineage>
        <taxon>Eukaryota</taxon>
        <taxon>Metazoa</taxon>
        <taxon>Ecdysozoa</taxon>
        <taxon>Arthropoda</taxon>
        <taxon>Crustacea</taxon>
        <taxon>Branchiopoda</taxon>
        <taxon>Diplostraca</taxon>
        <taxon>Cladocera</taxon>
        <taxon>Anomopoda</taxon>
        <taxon>Daphniidae</taxon>
        <taxon>Daphnia</taxon>
        <taxon>Daphnia similis group</taxon>
    </lineage>
</organism>